<gene>
    <name evidence="4" type="ORF">IRI77_30545</name>
</gene>
<evidence type="ECO:0000256" key="1">
    <source>
        <dbReference type="SAM" id="Phobius"/>
    </source>
</evidence>
<dbReference type="Gene3D" id="3.40.390.10">
    <property type="entry name" value="Collagenase (Catalytic Domain)"/>
    <property type="match status" value="1"/>
</dbReference>
<dbReference type="SUPFAM" id="SSF55486">
    <property type="entry name" value="Metalloproteases ('zincins'), catalytic domain"/>
    <property type="match status" value="1"/>
</dbReference>
<proteinExistence type="predicted"/>
<reference evidence="4 5" key="1">
    <citation type="submission" date="2020-10" db="EMBL/GenBank/DDBJ databases">
        <title>Complete genome sequence of Paludibaculum fermentans P105T, a facultatively anaerobic acidobacterium capable of dissimilatory Fe(III) reduction.</title>
        <authorList>
            <person name="Dedysh S.N."/>
            <person name="Beletsky A.V."/>
            <person name="Kulichevskaya I.S."/>
            <person name="Mardanov A.V."/>
            <person name="Ravin N.V."/>
        </authorList>
    </citation>
    <scope>NUCLEOTIDE SEQUENCE [LARGE SCALE GENOMIC DNA]</scope>
    <source>
        <strain evidence="4 5">P105</strain>
    </source>
</reference>
<feature type="domain" description="Ice-binding protein C-terminal" evidence="3">
    <location>
        <begin position="197"/>
        <end position="221"/>
    </location>
</feature>
<dbReference type="InterPro" id="IPR013424">
    <property type="entry name" value="Ice-binding_C"/>
</dbReference>
<dbReference type="Pfam" id="PF07589">
    <property type="entry name" value="PEP-CTERM"/>
    <property type="match status" value="1"/>
</dbReference>
<evidence type="ECO:0000313" key="5">
    <source>
        <dbReference type="Proteomes" id="UP000593892"/>
    </source>
</evidence>
<evidence type="ECO:0000256" key="2">
    <source>
        <dbReference type="SAM" id="SignalP"/>
    </source>
</evidence>
<dbReference type="KEGG" id="pfer:IRI77_30545"/>
<keyword evidence="1" id="KW-0472">Membrane</keyword>
<organism evidence="4 5">
    <name type="scientific">Paludibaculum fermentans</name>
    <dbReference type="NCBI Taxonomy" id="1473598"/>
    <lineage>
        <taxon>Bacteria</taxon>
        <taxon>Pseudomonadati</taxon>
        <taxon>Acidobacteriota</taxon>
        <taxon>Terriglobia</taxon>
        <taxon>Bryobacterales</taxon>
        <taxon>Bryobacteraceae</taxon>
        <taxon>Paludibaculum</taxon>
    </lineage>
</organism>
<keyword evidence="5" id="KW-1185">Reference proteome</keyword>
<feature type="chain" id="PRO_5032852776" evidence="2">
    <location>
        <begin position="16"/>
        <end position="225"/>
    </location>
</feature>
<keyword evidence="1" id="KW-0812">Transmembrane</keyword>
<evidence type="ECO:0000313" key="4">
    <source>
        <dbReference type="EMBL" id="QOY87072.1"/>
    </source>
</evidence>
<keyword evidence="1" id="KW-1133">Transmembrane helix</keyword>
<dbReference type="EMBL" id="CP063849">
    <property type="protein sequence ID" value="QOY87072.1"/>
    <property type="molecule type" value="Genomic_DNA"/>
</dbReference>
<keyword evidence="2" id="KW-0732">Signal</keyword>
<accession>A0A7S7NNV2</accession>
<dbReference type="GO" id="GO:0008237">
    <property type="term" value="F:metallopeptidase activity"/>
    <property type="evidence" value="ECO:0007669"/>
    <property type="project" value="InterPro"/>
</dbReference>
<dbReference type="RefSeq" id="WP_194448741.1">
    <property type="nucleotide sequence ID" value="NZ_CP063849.1"/>
</dbReference>
<feature type="transmembrane region" description="Helical" evidence="1">
    <location>
        <begin position="201"/>
        <end position="217"/>
    </location>
</feature>
<evidence type="ECO:0000259" key="3">
    <source>
        <dbReference type="Pfam" id="PF07589"/>
    </source>
</evidence>
<feature type="signal peptide" evidence="2">
    <location>
        <begin position="1"/>
        <end position="15"/>
    </location>
</feature>
<protein>
    <submittedName>
        <fullName evidence="4">PEP-CTERM sorting domain-containing protein</fullName>
    </submittedName>
</protein>
<sequence>MACILVGAFVATANAAVLTIQPIKICDDGGLNCANDTEQTFLAETNKIWAQAGLTFSYLPFTTTNSSTFLSLDNQGEVDSLFTTAPGAAANPLVISMWFVANHFDAFGEVNTIGGNKIVIDEVIFGVNRLDTIAHEVGHLLGLMHDDPGVDVDFLMRSGSDRVTPSVIGDITPDGAGLDKLTAAQIKTALADPKVSAVPEPATSALILFGLGGLALARRRKMARV</sequence>
<dbReference type="AlphaFoldDB" id="A0A7S7NNV2"/>
<dbReference type="NCBIfam" id="TIGR02595">
    <property type="entry name" value="PEP_CTERM"/>
    <property type="match status" value="1"/>
</dbReference>
<dbReference type="Proteomes" id="UP000593892">
    <property type="component" value="Chromosome"/>
</dbReference>
<dbReference type="InterPro" id="IPR024079">
    <property type="entry name" value="MetalloPept_cat_dom_sf"/>
</dbReference>
<name>A0A7S7NNV2_PALFE</name>